<keyword evidence="15" id="KW-0139">CF(1)</keyword>
<dbReference type="InterPro" id="IPR002541">
    <property type="entry name" value="Cyt_c_assembly"/>
</dbReference>
<evidence type="ECO:0000256" key="5">
    <source>
        <dbReference type="ARBA" id="ARBA00016087"/>
    </source>
</evidence>
<dbReference type="Pfam" id="PF01578">
    <property type="entry name" value="Cytochrom_C_asm"/>
    <property type="match status" value="1"/>
</dbReference>
<dbReference type="InterPro" id="IPR027417">
    <property type="entry name" value="P-loop_NTPase"/>
</dbReference>
<dbReference type="CDD" id="cd18116">
    <property type="entry name" value="ATP-synt_F1_alpha_N"/>
    <property type="match status" value="1"/>
</dbReference>
<evidence type="ECO:0000256" key="12">
    <source>
        <dbReference type="ARBA" id="ARBA00023065"/>
    </source>
</evidence>
<feature type="domain" description="Cytochrome c assembly protein" evidence="22">
    <location>
        <begin position="473"/>
        <end position="720"/>
    </location>
</feature>
<dbReference type="InterPro" id="IPR038376">
    <property type="entry name" value="ATP_synth_asu_C_sf"/>
</dbReference>
<dbReference type="InterPro" id="IPR005294">
    <property type="entry name" value="ATP_synth_F1_asu"/>
</dbReference>
<comment type="subcellular location">
    <subcellularLocation>
        <location evidence="1">Mitochondrion inner membrane</location>
    </subcellularLocation>
</comment>
<keyword evidence="19" id="KW-1133">Transmembrane helix</keyword>
<dbReference type="InterPro" id="IPR000194">
    <property type="entry name" value="ATPase_F1/V1/A1_a/bsu_nucl-bd"/>
</dbReference>
<keyword evidence="9 18" id="KW-0375">Hydrogen ion transport</keyword>
<dbReference type="GO" id="GO:0005743">
    <property type="term" value="C:mitochondrial inner membrane"/>
    <property type="evidence" value="ECO:0007669"/>
    <property type="project" value="UniProtKB-SubCell"/>
</dbReference>
<dbReference type="FunFam" id="1.20.150.20:FF:000001">
    <property type="entry name" value="ATP synthase subunit alpha"/>
    <property type="match status" value="1"/>
</dbReference>
<evidence type="ECO:0000256" key="6">
    <source>
        <dbReference type="ARBA" id="ARBA00022448"/>
    </source>
</evidence>
<keyword evidence="7" id="KW-0547">Nucleotide-binding</keyword>
<comment type="similarity">
    <text evidence="3">Belongs to the CcmF/CycK/Ccl1/NrfE/CcsA family.</text>
</comment>
<reference evidence="24 25" key="1">
    <citation type="journal article" date="2021" name="Hortic Res">
        <title>Chromosome-scale assembly of the Dendrobium chrysotoxum genome enhances the understanding of orchid evolution.</title>
        <authorList>
            <person name="Zhang Y."/>
            <person name="Zhang G.Q."/>
            <person name="Zhang D."/>
            <person name="Liu X.D."/>
            <person name="Xu X.Y."/>
            <person name="Sun W.H."/>
            <person name="Yu X."/>
            <person name="Zhu X."/>
            <person name="Wang Z.W."/>
            <person name="Zhao X."/>
            <person name="Zhong W.Y."/>
            <person name="Chen H."/>
            <person name="Yin W.L."/>
            <person name="Huang T."/>
            <person name="Niu S.C."/>
            <person name="Liu Z.J."/>
        </authorList>
    </citation>
    <scope>NUCLEOTIDE SEQUENCE [LARGE SCALE GENOMIC DNA]</scope>
    <source>
        <strain evidence="24">Lindl</strain>
    </source>
</reference>
<dbReference type="GO" id="GO:0020037">
    <property type="term" value="F:heme binding"/>
    <property type="evidence" value="ECO:0007669"/>
    <property type="project" value="InterPro"/>
</dbReference>
<dbReference type="PRINTS" id="PR01410">
    <property type="entry name" value="CCBIOGENESIS"/>
</dbReference>
<dbReference type="Gene3D" id="1.20.150.20">
    <property type="entry name" value="ATP synthase alpha/beta chain, C-terminal domain"/>
    <property type="match status" value="1"/>
</dbReference>
<protein>
    <recommendedName>
        <fullName evidence="5">ATP synthase subunit alpha, mitochondrial</fullName>
    </recommendedName>
</protein>
<keyword evidence="25" id="KW-1185">Reference proteome</keyword>
<dbReference type="GO" id="GO:0005524">
    <property type="term" value="F:ATP binding"/>
    <property type="evidence" value="ECO:0007669"/>
    <property type="project" value="UniProtKB-KW"/>
</dbReference>
<dbReference type="InterPro" id="IPR003569">
    <property type="entry name" value="Cyt_c_biogenesis_plant"/>
</dbReference>
<evidence type="ECO:0000256" key="19">
    <source>
        <dbReference type="SAM" id="Phobius"/>
    </source>
</evidence>
<evidence type="ECO:0000256" key="16">
    <source>
        <dbReference type="ARBA" id="ARBA00023310"/>
    </source>
</evidence>
<keyword evidence="14 19" id="KW-0472">Membrane</keyword>
<dbReference type="CDD" id="cd18113">
    <property type="entry name" value="ATP-synt_F1_alpha_C"/>
    <property type="match status" value="1"/>
</dbReference>
<evidence type="ECO:0000256" key="3">
    <source>
        <dbReference type="ARBA" id="ARBA00009186"/>
    </source>
</evidence>
<evidence type="ECO:0000256" key="1">
    <source>
        <dbReference type="ARBA" id="ARBA00004273"/>
    </source>
</evidence>
<feature type="transmembrane region" description="Helical" evidence="19">
    <location>
        <begin position="737"/>
        <end position="754"/>
    </location>
</feature>
<evidence type="ECO:0000256" key="4">
    <source>
        <dbReference type="ARBA" id="ARBA00011648"/>
    </source>
</evidence>
<comment type="caution">
    <text evidence="24">The sequence shown here is derived from an EMBL/GenBank/DDBJ whole genome shotgun (WGS) entry which is preliminary data.</text>
</comment>
<evidence type="ECO:0000259" key="22">
    <source>
        <dbReference type="Pfam" id="PF01578"/>
    </source>
</evidence>
<dbReference type="NCBIfam" id="TIGR00962">
    <property type="entry name" value="atpA"/>
    <property type="match status" value="1"/>
</dbReference>
<keyword evidence="12 18" id="KW-0406">Ion transport</keyword>
<dbReference type="Pfam" id="PF00306">
    <property type="entry name" value="ATP-synt_ab_C"/>
    <property type="match status" value="1"/>
</dbReference>
<dbReference type="SUPFAM" id="SSF47917">
    <property type="entry name" value="C-terminal domain of alpha and beta subunits of F1 ATP synthase"/>
    <property type="match status" value="1"/>
</dbReference>
<dbReference type="GO" id="GO:0045259">
    <property type="term" value="C:proton-transporting ATP synthase complex"/>
    <property type="evidence" value="ECO:0007669"/>
    <property type="project" value="UniProtKB-KW"/>
</dbReference>
<dbReference type="InterPro" id="IPR023366">
    <property type="entry name" value="ATP_synth_asu-like_sf"/>
</dbReference>
<evidence type="ECO:0000256" key="11">
    <source>
        <dbReference type="ARBA" id="ARBA00022840"/>
    </source>
</evidence>
<keyword evidence="16" id="KW-0066">ATP synthesis</keyword>
<dbReference type="Pfam" id="PF00006">
    <property type="entry name" value="ATP-synt_ab"/>
    <property type="match status" value="1"/>
</dbReference>
<dbReference type="PANTHER" id="PTHR48082">
    <property type="entry name" value="ATP SYNTHASE SUBUNIT ALPHA, MITOCHONDRIAL"/>
    <property type="match status" value="1"/>
</dbReference>
<name>A0AAV7FJI6_DENCH</name>
<evidence type="ECO:0000256" key="17">
    <source>
        <dbReference type="ARBA" id="ARBA00037296"/>
    </source>
</evidence>
<dbReference type="InterPro" id="IPR036121">
    <property type="entry name" value="ATPase_F1/V1/A1_a/bsu_N_sf"/>
</dbReference>
<dbReference type="InterPro" id="IPR000793">
    <property type="entry name" value="ATP_synth_asu_C"/>
</dbReference>
<comment type="similarity">
    <text evidence="2 18">Belongs to the ATPase alpha/beta chains family.</text>
</comment>
<evidence type="ECO:0000256" key="2">
    <source>
        <dbReference type="ARBA" id="ARBA00008936"/>
    </source>
</evidence>
<keyword evidence="19" id="KW-0812">Transmembrane</keyword>
<dbReference type="AlphaFoldDB" id="A0AAV7FJI6"/>
<evidence type="ECO:0000313" key="25">
    <source>
        <dbReference type="Proteomes" id="UP000775213"/>
    </source>
</evidence>
<comment type="subunit">
    <text evidence="4">F-type ATPases have 2 components, CF(1) - the catalytic core - and CF(0) - the membrane proton channel. CF(1) has five subunits: alpha(3), beta(3), gamma(1), delta(1), epsilon(1). CF(0) has three main subunits: a, b and c.</text>
</comment>
<keyword evidence="13" id="KW-0496">Mitochondrion</keyword>
<dbReference type="EMBL" id="JAGFBR010000128">
    <property type="protein sequence ID" value="KAH0447029.1"/>
    <property type="molecule type" value="Genomic_DNA"/>
</dbReference>
<feature type="domain" description="ATPase F1/V1/A1 complex alpha/beta subunit nucleotide-binding" evidence="20">
    <location>
        <begin position="124"/>
        <end position="348"/>
    </location>
</feature>
<accession>A0AAV7FJI6</accession>
<dbReference type="Proteomes" id="UP000775213">
    <property type="component" value="Unassembled WGS sequence"/>
</dbReference>
<evidence type="ECO:0000256" key="7">
    <source>
        <dbReference type="ARBA" id="ARBA00022741"/>
    </source>
</evidence>
<dbReference type="PANTHER" id="PTHR48082:SF2">
    <property type="entry name" value="ATP SYNTHASE SUBUNIT ALPHA, MITOCHONDRIAL"/>
    <property type="match status" value="1"/>
</dbReference>
<keyword evidence="10" id="KW-0999">Mitochondrion inner membrane</keyword>
<dbReference type="Gene3D" id="2.40.30.20">
    <property type="match status" value="1"/>
</dbReference>
<keyword evidence="8" id="KW-0201">Cytochrome c-type biogenesis</keyword>
<keyword evidence="6 18" id="KW-0813">Transport</keyword>
<dbReference type="SUPFAM" id="SSF50615">
    <property type="entry name" value="N-terminal domain of alpha and beta subunits of F1 ATP synthase"/>
    <property type="match status" value="1"/>
</dbReference>
<evidence type="ECO:0000256" key="14">
    <source>
        <dbReference type="ARBA" id="ARBA00023136"/>
    </source>
</evidence>
<dbReference type="GO" id="GO:0017004">
    <property type="term" value="P:cytochrome complex assembly"/>
    <property type="evidence" value="ECO:0007669"/>
    <property type="project" value="UniProtKB-KW"/>
</dbReference>
<dbReference type="FunFam" id="3.40.50.300:FF:002432">
    <property type="entry name" value="ATP synthase subunit alpha, mitochondrial"/>
    <property type="match status" value="1"/>
</dbReference>
<dbReference type="GO" id="GO:0015232">
    <property type="term" value="F:heme transmembrane transporter activity"/>
    <property type="evidence" value="ECO:0007669"/>
    <property type="project" value="InterPro"/>
</dbReference>
<dbReference type="SUPFAM" id="SSF52540">
    <property type="entry name" value="P-loop containing nucleoside triphosphate hydrolases"/>
    <property type="match status" value="1"/>
</dbReference>
<dbReference type="PROSITE" id="PS00152">
    <property type="entry name" value="ATPASE_ALPHA_BETA"/>
    <property type="match status" value="1"/>
</dbReference>
<evidence type="ECO:0000259" key="20">
    <source>
        <dbReference type="Pfam" id="PF00006"/>
    </source>
</evidence>
<dbReference type="GO" id="GO:0043531">
    <property type="term" value="F:ADP binding"/>
    <property type="evidence" value="ECO:0007669"/>
    <property type="project" value="TreeGrafter"/>
</dbReference>
<proteinExistence type="inferred from homology"/>
<keyword evidence="11" id="KW-0067">ATP-binding</keyword>
<dbReference type="GO" id="GO:0046933">
    <property type="term" value="F:proton-transporting ATP synthase activity, rotational mechanism"/>
    <property type="evidence" value="ECO:0007669"/>
    <property type="project" value="InterPro"/>
</dbReference>
<evidence type="ECO:0000256" key="15">
    <source>
        <dbReference type="ARBA" id="ARBA00023196"/>
    </source>
</evidence>
<gene>
    <name evidence="24" type="ORF">IEQ34_024146</name>
</gene>
<evidence type="ECO:0000256" key="18">
    <source>
        <dbReference type="RuleBase" id="RU000339"/>
    </source>
</evidence>
<sequence>MRSVEWSQLEMGLHVFFGLNEIQAGEMVEFASGVKGIALNLENENVGIVVFGSDTAMKEGDLVKRTGSIVDVPAGKAMLGRVVDALGVPIDGRGALSDHERRRVEVKAPGIIERKSVHEPMQTGLKAVDSLVPIGRGQRELLIGDRQTGKTAIAIDTILNQKQMNSRGTSESETLYCVYVAIGQKRSTVAQLVQILPEANALEYSILVAATASDPAPLQFMAPYSGCAMGEYFRDNGMHALIIYDDLSKQAVAYRQMSLLLRRPPGREAFPGDVFYLHSRLLERAAKRSDQTGAGSSTALPVIETQAGDVSAYIPTNVIPITDGQICSETELFYRGIRPAINVGLSVSRVGSAAQLRAMKQVRGSSKLELAQYREVAAFAQFGSDLDAATQALPNRGARLTEVPKQPQYSPLPIEKQIVVIYAAVNGFCDRMPLDRISKYERAIPSSIDPELLKSLLDKASSDPFVRNFFVRTEPLAESNPVPQDQLSAIHPPRIYAGAVASAMGFGLCRSKMMNRIVALHSPPMLQDAAEKNGTLLRSAGCVGSHHIRSSLLTRSFKHFGAPALLLRSNRSLLMQLRRRFFAFSSLWTGALMDTGREQAKRVVRNGKKETTTLPLCWTAGANTVVSDQDQARSVRIWILTCRLFFTVGILPGSWWAHHELGRGGWWFRDPVENASFMPRVLATARIHSVILPLLHSWTSLLNTLTLPCCVSGTFSIRSGLLAPVHSSATDDTRGRFLWRFFIIMTGISMNLFYQMKQQASVLRISKKEMVVARSTLVHLRHSARAQSRPVMLWKN</sequence>
<dbReference type="Pfam" id="PF02874">
    <property type="entry name" value="ATP-synt_ab_N"/>
    <property type="match status" value="1"/>
</dbReference>
<feature type="domain" description="ATP synthase alpha subunit C-terminal" evidence="21">
    <location>
        <begin position="355"/>
        <end position="451"/>
    </location>
</feature>
<dbReference type="InterPro" id="IPR033732">
    <property type="entry name" value="ATP_synth_F1_a_nt-bd_dom"/>
</dbReference>
<evidence type="ECO:0000256" key="9">
    <source>
        <dbReference type="ARBA" id="ARBA00022781"/>
    </source>
</evidence>
<dbReference type="HAMAP" id="MF_01346">
    <property type="entry name" value="ATP_synth_alpha_bact"/>
    <property type="match status" value="1"/>
</dbReference>
<dbReference type="PRINTS" id="PR01412">
    <property type="entry name" value="CCBSBIOGNSIS"/>
</dbReference>
<dbReference type="Gene3D" id="3.40.50.300">
    <property type="entry name" value="P-loop containing nucleotide triphosphate hydrolases"/>
    <property type="match status" value="1"/>
</dbReference>
<evidence type="ECO:0000259" key="23">
    <source>
        <dbReference type="Pfam" id="PF02874"/>
    </source>
</evidence>
<dbReference type="InterPro" id="IPR004100">
    <property type="entry name" value="ATPase_F1/V1/A1_a/bsu_N"/>
</dbReference>
<evidence type="ECO:0000256" key="8">
    <source>
        <dbReference type="ARBA" id="ARBA00022748"/>
    </source>
</evidence>
<evidence type="ECO:0000259" key="21">
    <source>
        <dbReference type="Pfam" id="PF00306"/>
    </source>
</evidence>
<evidence type="ECO:0000313" key="24">
    <source>
        <dbReference type="EMBL" id="KAH0447029.1"/>
    </source>
</evidence>
<dbReference type="InterPro" id="IPR020003">
    <property type="entry name" value="ATPase_a/bsu_AS"/>
</dbReference>
<dbReference type="InterPro" id="IPR003567">
    <property type="entry name" value="Cyt_c_biogenesis"/>
</dbReference>
<feature type="domain" description="ATPase F1/V1/A1 complex alpha/beta subunit N-terminal" evidence="23">
    <location>
        <begin position="13"/>
        <end position="67"/>
    </location>
</feature>
<comment type="function">
    <text evidence="17">Mitochondrial membrane ATP synthase (F(1)F(0) ATP synthase or Complex V) produces ATP from ADP in the presence of a proton gradient across the membrane which is generated by electron transport complexes of the respiratory chain. F-type ATPases consist of two structural domains, F(1) - containing the extramembraneous catalytic core, and F(0) - containing the membrane proton channel, linked together by a central stalk and a peripheral stalk. During catalysis, ATP synthesis in the catalytic domain of F(1) is coupled via a rotary mechanism of the central stalk subunits to proton translocation. Subunits alpha and beta form the catalytic core in F(1). Rotation of the central stalk against the surrounding alpha(3)beta(3) subunits leads to hydrolysis of ATP in three separate catalytic sites on the beta subunits. Subunit alpha does not bear the catalytic high-affinity ATP-binding sites.</text>
</comment>
<dbReference type="NCBIfam" id="NF009884">
    <property type="entry name" value="PRK13343.1"/>
    <property type="match status" value="1"/>
</dbReference>
<dbReference type="CDD" id="cd01132">
    <property type="entry name" value="F1-ATPase_alpha_CD"/>
    <property type="match status" value="1"/>
</dbReference>
<organism evidence="24 25">
    <name type="scientific">Dendrobium chrysotoxum</name>
    <name type="common">Orchid</name>
    <dbReference type="NCBI Taxonomy" id="161865"/>
    <lineage>
        <taxon>Eukaryota</taxon>
        <taxon>Viridiplantae</taxon>
        <taxon>Streptophyta</taxon>
        <taxon>Embryophyta</taxon>
        <taxon>Tracheophyta</taxon>
        <taxon>Spermatophyta</taxon>
        <taxon>Magnoliopsida</taxon>
        <taxon>Liliopsida</taxon>
        <taxon>Asparagales</taxon>
        <taxon>Orchidaceae</taxon>
        <taxon>Epidendroideae</taxon>
        <taxon>Malaxideae</taxon>
        <taxon>Dendrobiinae</taxon>
        <taxon>Dendrobium</taxon>
    </lineage>
</organism>
<evidence type="ECO:0000256" key="10">
    <source>
        <dbReference type="ARBA" id="ARBA00022792"/>
    </source>
</evidence>
<evidence type="ECO:0000256" key="13">
    <source>
        <dbReference type="ARBA" id="ARBA00023128"/>
    </source>
</evidence>